<organism evidence="2 3">
    <name type="scientific">Xenopus laevis</name>
    <name type="common">African clawed frog</name>
    <dbReference type="NCBI Taxonomy" id="8355"/>
    <lineage>
        <taxon>Eukaryota</taxon>
        <taxon>Metazoa</taxon>
        <taxon>Chordata</taxon>
        <taxon>Craniata</taxon>
        <taxon>Vertebrata</taxon>
        <taxon>Euteleostomi</taxon>
        <taxon>Amphibia</taxon>
        <taxon>Batrachia</taxon>
        <taxon>Anura</taxon>
        <taxon>Pipoidea</taxon>
        <taxon>Pipidae</taxon>
        <taxon>Xenopodinae</taxon>
        <taxon>Xenopus</taxon>
        <taxon>Xenopus</taxon>
    </lineage>
</organism>
<evidence type="ECO:0000313" key="2">
    <source>
        <dbReference type="EMBL" id="OCT91548.1"/>
    </source>
</evidence>
<feature type="signal peptide" evidence="1">
    <location>
        <begin position="1"/>
        <end position="27"/>
    </location>
</feature>
<proteinExistence type="predicted"/>
<dbReference type="EMBL" id="CM004469">
    <property type="protein sequence ID" value="OCT91548.1"/>
    <property type="molecule type" value="Genomic_DNA"/>
</dbReference>
<sequence>MRLSILVLLSVHPFRLLWYIKEQHSLAQESPVPKKCFDHQLSTGLQLCCFCRYSMFLHLNNIHINGMLTYIHVPTMFCPCPNVTFSHCCFSSTVTSS</sequence>
<evidence type="ECO:0000256" key="1">
    <source>
        <dbReference type="SAM" id="SignalP"/>
    </source>
</evidence>
<keyword evidence="1" id="KW-0732">Signal</keyword>
<evidence type="ECO:0000313" key="3">
    <source>
        <dbReference type="Proteomes" id="UP000694892"/>
    </source>
</evidence>
<gene>
    <name evidence="2" type="ORF">XELAEV_18014606mg</name>
</gene>
<accession>A0A974HVF2</accession>
<evidence type="ECO:0008006" key="4">
    <source>
        <dbReference type="Google" id="ProtNLM"/>
    </source>
</evidence>
<dbReference type="AlphaFoldDB" id="A0A974HVF2"/>
<name>A0A974HVF2_XENLA</name>
<reference evidence="3" key="1">
    <citation type="journal article" date="2016" name="Nature">
        <title>Genome evolution in the allotetraploid frog Xenopus laevis.</title>
        <authorList>
            <person name="Session A.M."/>
            <person name="Uno Y."/>
            <person name="Kwon T."/>
            <person name="Chapman J.A."/>
            <person name="Toyoda A."/>
            <person name="Takahashi S."/>
            <person name="Fukui A."/>
            <person name="Hikosaka A."/>
            <person name="Suzuki A."/>
            <person name="Kondo M."/>
            <person name="van Heeringen S.J."/>
            <person name="Quigley I."/>
            <person name="Heinz S."/>
            <person name="Ogino H."/>
            <person name="Ochi H."/>
            <person name="Hellsten U."/>
            <person name="Lyons J.B."/>
            <person name="Simakov O."/>
            <person name="Putnam N."/>
            <person name="Stites J."/>
            <person name="Kuroki Y."/>
            <person name="Tanaka T."/>
            <person name="Michiue T."/>
            <person name="Watanabe M."/>
            <person name="Bogdanovic O."/>
            <person name="Lister R."/>
            <person name="Georgiou G."/>
            <person name="Paranjpe S.S."/>
            <person name="van Kruijsbergen I."/>
            <person name="Shu S."/>
            <person name="Carlson J."/>
            <person name="Kinoshita T."/>
            <person name="Ohta Y."/>
            <person name="Mawaribuchi S."/>
            <person name="Jenkins J."/>
            <person name="Grimwood J."/>
            <person name="Schmutz J."/>
            <person name="Mitros T."/>
            <person name="Mozaffari S.V."/>
            <person name="Suzuki Y."/>
            <person name="Haramoto Y."/>
            <person name="Yamamoto T.S."/>
            <person name="Takagi C."/>
            <person name="Heald R."/>
            <person name="Miller K."/>
            <person name="Haudenschild C."/>
            <person name="Kitzman J."/>
            <person name="Nakayama T."/>
            <person name="Izutsu Y."/>
            <person name="Robert J."/>
            <person name="Fortriede J."/>
            <person name="Burns K."/>
            <person name="Lotay V."/>
            <person name="Karimi K."/>
            <person name="Yasuoka Y."/>
            <person name="Dichmann D.S."/>
            <person name="Flajnik M.F."/>
            <person name="Houston D.W."/>
            <person name="Shendure J."/>
            <person name="DuPasquier L."/>
            <person name="Vize P.D."/>
            <person name="Zorn A.M."/>
            <person name="Ito M."/>
            <person name="Marcotte E.M."/>
            <person name="Wallingford J.B."/>
            <person name="Ito Y."/>
            <person name="Asashima M."/>
            <person name="Ueno N."/>
            <person name="Matsuda Y."/>
            <person name="Veenstra G.J."/>
            <person name="Fujiyama A."/>
            <person name="Harland R.M."/>
            <person name="Taira M."/>
            <person name="Rokhsar D.S."/>
        </authorList>
    </citation>
    <scope>NUCLEOTIDE SEQUENCE [LARGE SCALE GENOMIC DNA]</scope>
    <source>
        <strain evidence="3">J</strain>
    </source>
</reference>
<protein>
    <recommendedName>
        <fullName evidence="4">Secreted protein</fullName>
    </recommendedName>
</protein>
<dbReference type="Proteomes" id="UP000694892">
    <property type="component" value="Chromosome 2S"/>
</dbReference>
<feature type="chain" id="PRO_5037133659" description="Secreted protein" evidence="1">
    <location>
        <begin position="28"/>
        <end position="97"/>
    </location>
</feature>